<dbReference type="GO" id="GO:0005634">
    <property type="term" value="C:nucleus"/>
    <property type="evidence" value="ECO:0007669"/>
    <property type="project" value="UniProtKB-UniRule"/>
</dbReference>
<dbReference type="Gene3D" id="1.10.30.10">
    <property type="entry name" value="High mobility group box domain"/>
    <property type="match status" value="1"/>
</dbReference>
<dbReference type="SMART" id="SM00398">
    <property type="entry name" value="HMG"/>
    <property type="match status" value="1"/>
</dbReference>
<dbReference type="FunFam" id="1.10.30.10:FF:000084">
    <property type="entry name" value="HMG type nucleosome/chromatin assembly factor"/>
    <property type="match status" value="1"/>
</dbReference>
<dbReference type="Pfam" id="PF00505">
    <property type="entry name" value="HMG_box"/>
    <property type="match status" value="1"/>
</dbReference>
<feature type="compositionally biased region" description="Basic and acidic residues" evidence="2">
    <location>
        <begin position="126"/>
        <end position="152"/>
    </location>
</feature>
<gene>
    <name evidence="4" type="primary">LOC541952</name>
</gene>
<reference evidence="5" key="1">
    <citation type="journal article" date="2009" name="Science">
        <title>The B73 maize genome: complexity, diversity, and dynamics.</title>
        <authorList>
            <person name="Schnable P.S."/>
            <person name="Ware D."/>
            <person name="Fulton R.S."/>
            <person name="Stein J.C."/>
            <person name="Wei F."/>
            <person name="Pasternak S."/>
            <person name="Liang C."/>
            <person name="Zhang J."/>
            <person name="Fulton L."/>
            <person name="Graves T.A."/>
            <person name="Minx P."/>
            <person name="Reily A.D."/>
            <person name="Courtney L."/>
            <person name="Kruchowski S.S."/>
            <person name="Tomlinson C."/>
            <person name="Strong C."/>
            <person name="Delehaunty K."/>
            <person name="Fronick C."/>
            <person name="Courtney B."/>
            <person name="Rock S.M."/>
            <person name="Belter E."/>
            <person name="Du F."/>
            <person name="Kim K."/>
            <person name="Abbott R.M."/>
            <person name="Cotton M."/>
            <person name="Levy A."/>
            <person name="Marchetto P."/>
            <person name="Ochoa K."/>
            <person name="Jackson S.M."/>
            <person name="Gillam B."/>
            <person name="Chen W."/>
            <person name="Yan L."/>
            <person name="Higginbotham J."/>
            <person name="Cardenas M."/>
            <person name="Waligorski J."/>
            <person name="Applebaum E."/>
            <person name="Phelps L."/>
            <person name="Falcone J."/>
            <person name="Kanchi K."/>
            <person name="Thane T."/>
            <person name="Scimone A."/>
            <person name="Thane N."/>
            <person name="Henke J."/>
            <person name="Wang T."/>
            <person name="Ruppert J."/>
            <person name="Shah N."/>
            <person name="Rotter K."/>
            <person name="Hodges J."/>
            <person name="Ingenthron E."/>
            <person name="Cordes M."/>
            <person name="Kohlberg S."/>
            <person name="Sgro J."/>
            <person name="Delgado B."/>
            <person name="Mead K."/>
            <person name="Chinwalla A."/>
            <person name="Leonard S."/>
            <person name="Crouse K."/>
            <person name="Collura K."/>
            <person name="Kudrna D."/>
            <person name="Currie J."/>
            <person name="He R."/>
            <person name="Angelova A."/>
            <person name="Rajasekar S."/>
            <person name="Mueller T."/>
            <person name="Lomeli R."/>
            <person name="Scara G."/>
            <person name="Ko A."/>
            <person name="Delaney K."/>
            <person name="Wissotski M."/>
            <person name="Lopez G."/>
            <person name="Campos D."/>
            <person name="Braidotti M."/>
            <person name="Ashley E."/>
            <person name="Golser W."/>
            <person name="Kim H."/>
            <person name="Lee S."/>
            <person name="Lin J."/>
            <person name="Dujmic Z."/>
            <person name="Kim W."/>
            <person name="Talag J."/>
            <person name="Zuccolo A."/>
            <person name="Fan C."/>
            <person name="Sebastian A."/>
            <person name="Kramer M."/>
            <person name="Spiegel L."/>
            <person name="Nascimento L."/>
            <person name="Zutavern T."/>
            <person name="Miller B."/>
            <person name="Ambroise C."/>
            <person name="Muller S."/>
            <person name="Spooner W."/>
            <person name="Narechania A."/>
            <person name="Ren L."/>
            <person name="Wei S."/>
            <person name="Kumari S."/>
            <person name="Faga B."/>
            <person name="Levy M.J."/>
            <person name="McMahan L."/>
            <person name="Van Buren P."/>
            <person name="Vaughn M.W."/>
            <person name="Ying K."/>
            <person name="Yeh C.-T."/>
            <person name="Emrich S.J."/>
            <person name="Jia Y."/>
            <person name="Kalyanaraman A."/>
            <person name="Hsia A.-P."/>
            <person name="Barbazuk W.B."/>
            <person name="Baucom R.S."/>
            <person name="Brutnell T.P."/>
            <person name="Carpita N.C."/>
            <person name="Chaparro C."/>
            <person name="Chia J.-M."/>
            <person name="Deragon J.-M."/>
            <person name="Estill J.C."/>
            <person name="Fu Y."/>
            <person name="Jeddeloh J.A."/>
            <person name="Han Y."/>
            <person name="Lee H."/>
            <person name="Li P."/>
            <person name="Lisch D.R."/>
            <person name="Liu S."/>
            <person name="Liu Z."/>
            <person name="Nagel D.H."/>
            <person name="McCann M.C."/>
            <person name="SanMiguel P."/>
            <person name="Myers A.M."/>
            <person name="Nettleton D."/>
            <person name="Nguyen J."/>
            <person name="Penning B.W."/>
            <person name="Ponnala L."/>
            <person name="Schneider K.L."/>
            <person name="Schwartz D.C."/>
            <person name="Sharma A."/>
            <person name="Soderlund C."/>
            <person name="Springer N.M."/>
            <person name="Sun Q."/>
            <person name="Wang H."/>
            <person name="Waterman M."/>
            <person name="Westerman R."/>
            <person name="Wolfgruber T.K."/>
            <person name="Yang L."/>
            <person name="Yu Y."/>
            <person name="Zhang L."/>
            <person name="Zhou S."/>
            <person name="Zhu Q."/>
            <person name="Bennetzen J.L."/>
            <person name="Dawe R.K."/>
            <person name="Jiang J."/>
            <person name="Jiang N."/>
            <person name="Presting G.G."/>
            <person name="Wessler S.R."/>
            <person name="Aluru S."/>
            <person name="Martienssen R.A."/>
            <person name="Clifton S.W."/>
            <person name="McCombie W.R."/>
            <person name="Wing R.A."/>
            <person name="Wilson R.K."/>
        </authorList>
    </citation>
    <scope>NUCLEOTIDE SEQUENCE [LARGE SCALE GENOMIC DNA]</scope>
    <source>
        <strain evidence="5">cv. B73</strain>
    </source>
</reference>
<reference evidence="4" key="3">
    <citation type="submission" date="2021-05" db="UniProtKB">
        <authorList>
            <consortium name="EnsemblPlants"/>
        </authorList>
    </citation>
    <scope>IDENTIFICATION</scope>
    <source>
        <strain evidence="4">cv. B73</strain>
    </source>
</reference>
<evidence type="ECO:0000256" key="1">
    <source>
        <dbReference type="PROSITE-ProRule" id="PRU00267"/>
    </source>
</evidence>
<sequence length="211" mass="23404">MAGGKSTGNAARSRKRVEATVLKRSRDGSAFTRCEACNKDVPVVLIDMHSCSLDEKIRMTLEAQVVEKTVEVASADRKKSSAKGGGNKDAKRKRSPTAFFLFMDDFRKEFKATHPDNKSVATVAKEGGERWKSMTDEKKPYIEKAAELKAEAENGEGSGENNVATKKAKTDDQEVDQPAKKLRKCKALHEDEDDDGDQEDEDEKNELDDDM</sequence>
<evidence type="ECO:0007829" key="6">
    <source>
        <dbReference type="PeptideAtlas" id="A0A804NZW4"/>
    </source>
</evidence>
<dbReference type="GO" id="GO:0003677">
    <property type="term" value="F:DNA binding"/>
    <property type="evidence" value="ECO:0007669"/>
    <property type="project" value="UniProtKB-UniRule"/>
</dbReference>
<protein>
    <recommendedName>
        <fullName evidence="3">HMG box domain-containing protein</fullName>
    </recommendedName>
</protein>
<keyword evidence="1" id="KW-0238">DNA-binding</keyword>
<dbReference type="InterPro" id="IPR036910">
    <property type="entry name" value="HMG_box_dom_sf"/>
</dbReference>
<evidence type="ECO:0000256" key="2">
    <source>
        <dbReference type="SAM" id="MobiDB-lite"/>
    </source>
</evidence>
<dbReference type="PROSITE" id="PS50118">
    <property type="entry name" value="HMG_BOX_2"/>
    <property type="match status" value="1"/>
</dbReference>
<dbReference type="SUPFAM" id="SSF47095">
    <property type="entry name" value="HMG-box"/>
    <property type="match status" value="1"/>
</dbReference>
<keyword evidence="6" id="KW-1267">Proteomics identification</keyword>
<evidence type="ECO:0000313" key="4">
    <source>
        <dbReference type="EnsemblPlants" id="Zm00001eb198700_P001"/>
    </source>
</evidence>
<dbReference type="EnsemblPlants" id="Zm00001eb198700_T001">
    <property type="protein sequence ID" value="Zm00001eb198700_P001"/>
    <property type="gene ID" value="Zm00001eb198700"/>
</dbReference>
<dbReference type="CDD" id="cd22005">
    <property type="entry name" value="HMG-box_AtHMGB1-like"/>
    <property type="match status" value="1"/>
</dbReference>
<feature type="region of interest" description="Disordered" evidence="2">
    <location>
        <begin position="114"/>
        <end position="211"/>
    </location>
</feature>
<feature type="compositionally biased region" description="Acidic residues" evidence="2">
    <location>
        <begin position="190"/>
        <end position="211"/>
    </location>
</feature>
<keyword evidence="5" id="KW-1185">Reference proteome</keyword>
<dbReference type="Gramene" id="Zm00001eb198700_T001">
    <property type="protein sequence ID" value="Zm00001eb198700_P001"/>
    <property type="gene ID" value="Zm00001eb198700"/>
</dbReference>
<feature type="domain" description="HMG box" evidence="3">
    <location>
        <begin position="92"/>
        <end position="160"/>
    </location>
</feature>
<name>A0A804NZW4_MAIZE</name>
<accession>A0A804NZW4</accession>
<feature type="region of interest" description="Disordered" evidence="2">
    <location>
        <begin position="72"/>
        <end position="94"/>
    </location>
</feature>
<dbReference type="PANTHER" id="PTHR47658">
    <property type="entry name" value="HIGH MOBILITY GROUP B PROTEIN 12-RELATED"/>
    <property type="match status" value="1"/>
</dbReference>
<proteinExistence type="evidence at protein level"/>
<dbReference type="PANTHER" id="PTHR47658:SF1">
    <property type="entry name" value="MEIOSIS INITIATOR PROTEIN"/>
    <property type="match status" value="1"/>
</dbReference>
<evidence type="ECO:0000259" key="3">
    <source>
        <dbReference type="PROSITE" id="PS50118"/>
    </source>
</evidence>
<reference evidence="4" key="2">
    <citation type="submission" date="2019-07" db="EMBL/GenBank/DDBJ databases">
        <authorList>
            <person name="Seetharam A."/>
            <person name="Woodhouse M."/>
            <person name="Cannon E."/>
        </authorList>
    </citation>
    <scope>NUCLEOTIDE SEQUENCE [LARGE SCALE GENOMIC DNA]</scope>
    <source>
        <strain evidence="4">cv. B73</strain>
    </source>
</reference>
<evidence type="ECO:0000313" key="5">
    <source>
        <dbReference type="Proteomes" id="UP000007305"/>
    </source>
</evidence>
<dbReference type="Proteomes" id="UP000007305">
    <property type="component" value="Chromosome 4"/>
</dbReference>
<dbReference type="AlphaFoldDB" id="A0A804NZW4"/>
<feature type="DNA-binding region" description="HMG box" evidence="1">
    <location>
        <begin position="92"/>
        <end position="160"/>
    </location>
</feature>
<keyword evidence="1" id="KW-0539">Nucleus</keyword>
<organism evidence="4 5">
    <name type="scientific">Zea mays</name>
    <name type="common">Maize</name>
    <dbReference type="NCBI Taxonomy" id="4577"/>
    <lineage>
        <taxon>Eukaryota</taxon>
        <taxon>Viridiplantae</taxon>
        <taxon>Streptophyta</taxon>
        <taxon>Embryophyta</taxon>
        <taxon>Tracheophyta</taxon>
        <taxon>Spermatophyta</taxon>
        <taxon>Magnoliopsida</taxon>
        <taxon>Liliopsida</taxon>
        <taxon>Poales</taxon>
        <taxon>Poaceae</taxon>
        <taxon>PACMAD clade</taxon>
        <taxon>Panicoideae</taxon>
        <taxon>Andropogonodae</taxon>
        <taxon>Andropogoneae</taxon>
        <taxon>Tripsacinae</taxon>
        <taxon>Zea</taxon>
    </lineage>
</organism>
<dbReference type="InterPro" id="IPR009071">
    <property type="entry name" value="HMG_box_dom"/>
</dbReference>